<dbReference type="Pfam" id="PF08232">
    <property type="entry name" value="Striatin"/>
    <property type="match status" value="1"/>
</dbReference>
<dbReference type="EMBL" id="CP058606">
    <property type="protein sequence ID" value="QLG72186.1"/>
    <property type="molecule type" value="Genomic_DNA"/>
</dbReference>
<dbReference type="InterPro" id="IPR013258">
    <property type="entry name" value="Striatin_N"/>
</dbReference>
<dbReference type="PANTHER" id="PTHR15653">
    <property type="entry name" value="STRIATIN"/>
    <property type="match status" value="1"/>
</dbReference>
<accession>A0A7H9B191</accession>
<gene>
    <name evidence="3" type="ORF">HG535_0C05400</name>
</gene>
<dbReference type="Gene3D" id="1.20.5.300">
    <property type="match status" value="1"/>
</dbReference>
<reference evidence="3 4" key="1">
    <citation type="submission" date="2020-07" db="EMBL/GenBank/DDBJ databases">
        <title>The yeast mating-type switching endonuclease HO is a domesticated member of an unorthodox homing genetic element family.</title>
        <authorList>
            <person name="Coughlan A.Y."/>
            <person name="Lombardi L."/>
            <person name="Braun-Galleani S."/>
            <person name="Martos A.R."/>
            <person name="Galeote V."/>
            <person name="Bigey F."/>
            <person name="Dequin S."/>
            <person name="Byrne K.P."/>
            <person name="Wolfe K.H."/>
        </authorList>
    </citation>
    <scope>NUCLEOTIDE SEQUENCE [LARGE SCALE GENOMIC DNA]</scope>
    <source>
        <strain evidence="3 4">NRRL Y-6702</strain>
    </source>
</reference>
<protein>
    <recommendedName>
        <fullName evidence="2">Striatin N-terminal domain-containing protein</fullName>
    </recommendedName>
</protein>
<organism evidence="3 4">
    <name type="scientific">Zygotorulaspora mrakii</name>
    <name type="common">Zygosaccharomyces mrakii</name>
    <dbReference type="NCBI Taxonomy" id="42260"/>
    <lineage>
        <taxon>Eukaryota</taxon>
        <taxon>Fungi</taxon>
        <taxon>Dikarya</taxon>
        <taxon>Ascomycota</taxon>
        <taxon>Saccharomycotina</taxon>
        <taxon>Saccharomycetes</taxon>
        <taxon>Saccharomycetales</taxon>
        <taxon>Saccharomycetaceae</taxon>
        <taxon>Zygotorulaspora</taxon>
    </lineage>
</organism>
<evidence type="ECO:0000256" key="1">
    <source>
        <dbReference type="ARBA" id="ARBA00023054"/>
    </source>
</evidence>
<proteinExistence type="predicted"/>
<dbReference type="InterPro" id="IPR051488">
    <property type="entry name" value="WD_repeat_striatin"/>
</dbReference>
<dbReference type="KEGG" id="zmk:HG535_0C05400"/>
<dbReference type="PANTHER" id="PTHR15653:SF0">
    <property type="entry name" value="CONNECTOR OF KINASE TO AP-1, ISOFORM E"/>
    <property type="match status" value="1"/>
</dbReference>
<dbReference type="OrthoDB" id="727118at2759"/>
<evidence type="ECO:0000313" key="4">
    <source>
        <dbReference type="Proteomes" id="UP000509704"/>
    </source>
</evidence>
<dbReference type="SUPFAM" id="SSF50978">
    <property type="entry name" value="WD40 repeat-like"/>
    <property type="match status" value="1"/>
</dbReference>
<feature type="domain" description="Striatin N-terminal" evidence="2">
    <location>
        <begin position="12"/>
        <end position="56"/>
    </location>
</feature>
<dbReference type="InterPro" id="IPR036322">
    <property type="entry name" value="WD40_repeat_dom_sf"/>
</dbReference>
<keyword evidence="4" id="KW-1185">Reference proteome</keyword>
<dbReference type="AlphaFoldDB" id="A0A7H9B191"/>
<keyword evidence="1" id="KW-0175">Coiled coil</keyword>
<dbReference type="RefSeq" id="XP_037143914.1">
    <property type="nucleotide sequence ID" value="XM_037288019.1"/>
</dbReference>
<evidence type="ECO:0000259" key="2">
    <source>
        <dbReference type="Pfam" id="PF08232"/>
    </source>
</evidence>
<sequence length="565" mass="63634">MNNQVMMQPHYTLPGVMHYLQTEFTRNERDRIAWELERSEMKARIALLEGENKDLQYQLVKLKSPSYKDKECSLELANEENNVDLTQLMKSKMAVQDNVKEIIYLFKSPNITTQLRSLNDKQESVHDLEKMNLNQPIAQHDMIDSDGVVEAPSSMHQTEALQEVMDDRSLVPPEDTHSDAATVIANTETNNDSCGGVRPRRLSSLFARDKAASQGSMSNEDHTAHVGGNDEARKASSLFKSDSHQIIKMKASHNHVITFSKDGHLSLWYIDNNFNCADSPLKKFEGISLSLLDIYWLDTNKFLILDDEGIKLFTSESEKPVSQLKIFDNKKTRDSKTNQIEFSDIVCHAFKKNAVLLVTERKIHVIEISIQVNGFTPAIIESKRFLIPLQKIPLAAEFGMTEKSLLVLHADPYEVVIYNCQGKVLQTISLSSSLSKTSDNDYKPVLHLDKKSSKMLIEYQKSILVYSFDQKKIVVKYVLNTRPANIVYRPANDKVIISYENGCIEVRKLGDLDTIIETYPTPGESISSNDKIVAIDSTTVNSTTVIVINGTSGGIRTIALTDPNS</sequence>
<dbReference type="Proteomes" id="UP000509704">
    <property type="component" value="Chromosome 3"/>
</dbReference>
<evidence type="ECO:0000313" key="3">
    <source>
        <dbReference type="EMBL" id="QLG72186.1"/>
    </source>
</evidence>
<name>A0A7H9B191_ZYGMR</name>
<dbReference type="GeneID" id="59235884"/>